<dbReference type="EMBL" id="QSAE01000205">
    <property type="protein sequence ID" value="RGW30004.1"/>
    <property type="molecule type" value="Genomic_DNA"/>
</dbReference>
<proteinExistence type="predicted"/>
<sequence>MKNEIVLFTDGDINIEVELSPELETVWLTQKQMGE</sequence>
<evidence type="ECO:0000313" key="2">
    <source>
        <dbReference type="EMBL" id="RGW30266.1"/>
    </source>
</evidence>
<organism evidence="2 3">
    <name type="scientific">Agathobacter rectalis</name>
    <dbReference type="NCBI Taxonomy" id="39491"/>
    <lineage>
        <taxon>Bacteria</taxon>
        <taxon>Bacillati</taxon>
        <taxon>Bacillota</taxon>
        <taxon>Clostridia</taxon>
        <taxon>Lachnospirales</taxon>
        <taxon>Lachnospiraceae</taxon>
        <taxon>Agathobacter</taxon>
    </lineage>
</organism>
<gene>
    <name evidence="2" type="ORF">DWV78_17325</name>
    <name evidence="1" type="ORF">DWV78_17360</name>
</gene>
<dbReference type="EMBL" id="QSAE01000201">
    <property type="protein sequence ID" value="RGW30266.1"/>
    <property type="molecule type" value="Genomic_DNA"/>
</dbReference>
<reference evidence="2 3" key="1">
    <citation type="submission" date="2018-08" db="EMBL/GenBank/DDBJ databases">
        <title>A genome reference for cultivated species of the human gut microbiota.</title>
        <authorList>
            <person name="Zou Y."/>
            <person name="Xue W."/>
            <person name="Luo G."/>
        </authorList>
    </citation>
    <scope>NUCLEOTIDE SEQUENCE [LARGE SCALE GENOMIC DNA]</scope>
    <source>
        <strain evidence="2 3">AF12-8</strain>
    </source>
</reference>
<name>A0A413B1N4_9FIRM</name>
<protein>
    <submittedName>
        <fullName evidence="2">Phosphoribosylaminoimidazolesuccinocarboxamide synthase</fullName>
    </submittedName>
</protein>
<accession>A0A413B1N4</accession>
<dbReference type="AlphaFoldDB" id="A0A413B1N4"/>
<feature type="non-terminal residue" evidence="2">
    <location>
        <position position="35"/>
    </location>
</feature>
<evidence type="ECO:0000313" key="3">
    <source>
        <dbReference type="Proteomes" id="UP000286581"/>
    </source>
</evidence>
<dbReference type="Proteomes" id="UP000286581">
    <property type="component" value="Unassembled WGS sequence"/>
</dbReference>
<comment type="caution">
    <text evidence="2">The sequence shown here is derived from an EMBL/GenBank/DDBJ whole genome shotgun (WGS) entry which is preliminary data.</text>
</comment>
<evidence type="ECO:0000313" key="1">
    <source>
        <dbReference type="EMBL" id="RGW30004.1"/>
    </source>
</evidence>